<sequence>MNNLQKLQQHVVELASHVDQLHEVIFTDLDGVPILRCSIDSSAEMSIKTHFLASKALSAEKILLTRRSSPGFDFKGTNKNWCTAEGAPNRETHNNATENVEYVHQLAVSFRIFEILNVWASGPVEALFDGSMRSNNHLEVWHSCMNKRLRKHHLGFYQFLQLITDEQGKTETEQMDEGYTRGRGSLRRSAAYRAQQRRVVALTGRLRRSKTSIEHFLSPISYHTPAPLRL</sequence>
<dbReference type="Proteomes" id="UP000054815">
    <property type="component" value="Unassembled WGS sequence"/>
</dbReference>
<evidence type="ECO:0000313" key="1">
    <source>
        <dbReference type="EMBL" id="KRY01053.1"/>
    </source>
</evidence>
<accession>A0A0V0YLR5</accession>
<evidence type="ECO:0000313" key="2">
    <source>
        <dbReference type="Proteomes" id="UP000054815"/>
    </source>
</evidence>
<dbReference type="STRING" id="6337.A0A0V0YLR5"/>
<dbReference type="Gene3D" id="3.30.450.30">
    <property type="entry name" value="Dynein light chain 2a, cytoplasmic"/>
    <property type="match status" value="1"/>
</dbReference>
<name>A0A0V0YLR5_TRIPS</name>
<protein>
    <submittedName>
        <fullName evidence="1">Uncharacterized protein</fullName>
    </submittedName>
</protein>
<dbReference type="EMBL" id="JYDU01000005">
    <property type="protein sequence ID" value="KRY01053.1"/>
    <property type="molecule type" value="Genomic_DNA"/>
</dbReference>
<comment type="caution">
    <text evidence="1">The sequence shown here is derived from an EMBL/GenBank/DDBJ whole genome shotgun (WGS) entry which is preliminary data.</text>
</comment>
<proteinExistence type="predicted"/>
<gene>
    <name evidence="1" type="ORF">T4E_2167</name>
</gene>
<organism evidence="1 2">
    <name type="scientific">Trichinella pseudospiralis</name>
    <name type="common">Parasitic roundworm</name>
    <dbReference type="NCBI Taxonomy" id="6337"/>
    <lineage>
        <taxon>Eukaryota</taxon>
        <taxon>Metazoa</taxon>
        <taxon>Ecdysozoa</taxon>
        <taxon>Nematoda</taxon>
        <taxon>Enoplea</taxon>
        <taxon>Dorylaimia</taxon>
        <taxon>Trichinellida</taxon>
        <taxon>Trichinellidae</taxon>
        <taxon>Trichinella</taxon>
    </lineage>
</organism>
<reference evidence="1 2" key="1">
    <citation type="submission" date="2015-01" db="EMBL/GenBank/DDBJ databases">
        <title>Evolution of Trichinella species and genotypes.</title>
        <authorList>
            <person name="Korhonen P.K."/>
            <person name="Edoardo P."/>
            <person name="Giuseppe L.R."/>
            <person name="Gasser R.B."/>
        </authorList>
    </citation>
    <scope>NUCLEOTIDE SEQUENCE [LARGE SCALE GENOMIC DNA]</scope>
    <source>
        <strain evidence="1">ISS141</strain>
    </source>
</reference>
<dbReference type="AlphaFoldDB" id="A0A0V0YLR5"/>